<feature type="transmembrane region" description="Helical" evidence="1">
    <location>
        <begin position="6"/>
        <end position="23"/>
    </location>
</feature>
<feature type="transmembrane region" description="Helical" evidence="1">
    <location>
        <begin position="46"/>
        <end position="67"/>
    </location>
</feature>
<accession>A0A6A7K9I4</accession>
<keyword evidence="1" id="KW-0812">Transmembrane</keyword>
<dbReference type="Proteomes" id="UP000440004">
    <property type="component" value="Unassembled WGS sequence"/>
</dbReference>
<protein>
    <submittedName>
        <fullName evidence="2">Uncharacterized protein</fullName>
    </submittedName>
</protein>
<proteinExistence type="predicted"/>
<gene>
    <name evidence="2" type="ORF">GC105_09930</name>
</gene>
<keyword evidence="1" id="KW-1133">Transmembrane helix</keyword>
<sequence length="68" mass="7711">MNGYALLGILLIVYAIVVVYITLKKPESIWNMPKIKMFRKVLGEKGTVFLFYIFAIAAAAIGIWLIMM</sequence>
<evidence type="ECO:0000256" key="1">
    <source>
        <dbReference type="SAM" id="Phobius"/>
    </source>
</evidence>
<organism evidence="2 3">
    <name type="scientific">Alkalibaculum sporogenes</name>
    <dbReference type="NCBI Taxonomy" id="2655001"/>
    <lineage>
        <taxon>Bacteria</taxon>
        <taxon>Bacillati</taxon>
        <taxon>Bacillota</taxon>
        <taxon>Clostridia</taxon>
        <taxon>Eubacteriales</taxon>
        <taxon>Eubacteriaceae</taxon>
        <taxon>Alkalibaculum</taxon>
    </lineage>
</organism>
<evidence type="ECO:0000313" key="3">
    <source>
        <dbReference type="Proteomes" id="UP000440004"/>
    </source>
</evidence>
<keyword evidence="3" id="KW-1185">Reference proteome</keyword>
<keyword evidence="1" id="KW-0472">Membrane</keyword>
<dbReference type="AlphaFoldDB" id="A0A6A7K9I4"/>
<name>A0A6A7K9I4_9FIRM</name>
<evidence type="ECO:0000313" key="2">
    <source>
        <dbReference type="EMBL" id="MPW26110.1"/>
    </source>
</evidence>
<dbReference type="EMBL" id="WHNX01000013">
    <property type="protein sequence ID" value="MPW26110.1"/>
    <property type="molecule type" value="Genomic_DNA"/>
</dbReference>
<comment type="caution">
    <text evidence="2">The sequence shown here is derived from an EMBL/GenBank/DDBJ whole genome shotgun (WGS) entry which is preliminary data.</text>
</comment>
<dbReference type="RefSeq" id="WP_152804275.1">
    <property type="nucleotide sequence ID" value="NZ_WHNX01000013.1"/>
</dbReference>
<reference evidence="2 3" key="1">
    <citation type="submission" date="2019-10" db="EMBL/GenBank/DDBJ databases">
        <title>Alkalibaculum tamaniensis sp.nov., a new alkaliphilic acetogen, isolated on methoxylated aromatics from a mud volcano.</title>
        <authorList>
            <person name="Khomyakova M.A."/>
            <person name="Merkel A.Y."/>
            <person name="Bonch-Osmolovskaya E.A."/>
            <person name="Slobodkin A.I."/>
        </authorList>
    </citation>
    <scope>NUCLEOTIDE SEQUENCE [LARGE SCALE GENOMIC DNA]</scope>
    <source>
        <strain evidence="2 3">M08DMB</strain>
    </source>
</reference>